<protein>
    <recommendedName>
        <fullName evidence="1">Mitochondrial import inner membrane translocase subunit</fullName>
    </recommendedName>
</protein>
<dbReference type="InterPro" id="IPR035427">
    <property type="entry name" value="Tim10-like_dom_sf"/>
</dbReference>
<dbReference type="FunCoup" id="C1FGA8">
    <property type="interactions" value="1552"/>
</dbReference>
<keyword evidence="1" id="KW-0472">Membrane</keyword>
<comment type="subunit">
    <text evidence="1">Heterohexamer.</text>
</comment>
<dbReference type="OrthoDB" id="344165at2759"/>
<feature type="domain" description="Tim10-like" evidence="2">
    <location>
        <begin position="14"/>
        <end position="73"/>
    </location>
</feature>
<keyword evidence="1" id="KW-0496">Mitochondrion</keyword>
<evidence type="ECO:0000313" key="4">
    <source>
        <dbReference type="Proteomes" id="UP000002009"/>
    </source>
</evidence>
<comment type="subcellular location">
    <subcellularLocation>
        <location evidence="1">Mitochondrion inner membrane</location>
        <topology evidence="1">Peripheral membrane protein</topology>
        <orientation evidence="1">Intermembrane side</orientation>
    </subcellularLocation>
</comment>
<dbReference type="Gene3D" id="1.10.287.810">
    <property type="entry name" value="Mitochondrial import inner membrane translocase subunit tim13 like domains"/>
    <property type="match status" value="1"/>
</dbReference>
<dbReference type="AlphaFoldDB" id="C1FGA8"/>
<reference evidence="3 4" key="1">
    <citation type="journal article" date="2009" name="Science">
        <title>Green evolution and dynamic adaptations revealed by genomes of the marine picoeukaryotes Micromonas.</title>
        <authorList>
            <person name="Worden A.Z."/>
            <person name="Lee J.H."/>
            <person name="Mock T."/>
            <person name="Rouze P."/>
            <person name="Simmons M.P."/>
            <person name="Aerts A.L."/>
            <person name="Allen A.E."/>
            <person name="Cuvelier M.L."/>
            <person name="Derelle E."/>
            <person name="Everett M.V."/>
            <person name="Foulon E."/>
            <person name="Grimwood J."/>
            <person name="Gundlach H."/>
            <person name="Henrissat B."/>
            <person name="Napoli C."/>
            <person name="McDonald S.M."/>
            <person name="Parker M.S."/>
            <person name="Rombauts S."/>
            <person name="Salamov A."/>
            <person name="Von Dassow P."/>
            <person name="Badger J.H."/>
            <person name="Coutinho P.M."/>
            <person name="Demir E."/>
            <person name="Dubchak I."/>
            <person name="Gentemann C."/>
            <person name="Eikrem W."/>
            <person name="Gready J.E."/>
            <person name="John U."/>
            <person name="Lanier W."/>
            <person name="Lindquist E.A."/>
            <person name="Lucas S."/>
            <person name="Mayer K.F."/>
            <person name="Moreau H."/>
            <person name="Not F."/>
            <person name="Otillar R."/>
            <person name="Panaud O."/>
            <person name="Pangilinan J."/>
            <person name="Paulsen I."/>
            <person name="Piegu B."/>
            <person name="Poliakov A."/>
            <person name="Robbens S."/>
            <person name="Schmutz J."/>
            <person name="Toulza E."/>
            <person name="Wyss T."/>
            <person name="Zelensky A."/>
            <person name="Zhou K."/>
            <person name="Armbrust E.V."/>
            <person name="Bhattacharya D."/>
            <person name="Goodenough U.W."/>
            <person name="Van de Peer Y."/>
            <person name="Grigoriev I.V."/>
        </authorList>
    </citation>
    <scope>NUCLEOTIDE SEQUENCE [LARGE SCALE GENOMIC DNA]</scope>
    <source>
        <strain evidence="4">RCC299 / NOUM17</strain>
    </source>
</reference>
<gene>
    <name evidence="3" type="ORF">MICPUN_84315</name>
</gene>
<evidence type="ECO:0000259" key="2">
    <source>
        <dbReference type="Pfam" id="PF02953"/>
    </source>
</evidence>
<dbReference type="Proteomes" id="UP000002009">
    <property type="component" value="Chromosome 8"/>
</dbReference>
<dbReference type="EMBL" id="CP001575">
    <property type="protein sequence ID" value="ACO69225.1"/>
    <property type="molecule type" value="Genomic_DNA"/>
</dbReference>
<dbReference type="GO" id="GO:0015031">
    <property type="term" value="P:protein transport"/>
    <property type="evidence" value="ECO:0007669"/>
    <property type="project" value="UniProtKB-KW"/>
</dbReference>
<keyword evidence="1" id="KW-0143">Chaperone</keyword>
<dbReference type="KEGG" id="mis:MICPUN_84315"/>
<dbReference type="SUPFAM" id="SSF144122">
    <property type="entry name" value="Tim10-like"/>
    <property type="match status" value="1"/>
</dbReference>
<evidence type="ECO:0000256" key="1">
    <source>
        <dbReference type="RuleBase" id="RU367043"/>
    </source>
</evidence>
<name>C1FGA8_MICCC</name>
<accession>C1FGA8</accession>
<keyword evidence="1" id="KW-1015">Disulfide bond</keyword>
<keyword evidence="1" id="KW-0811">Translocation</keyword>
<evidence type="ECO:0000313" key="3">
    <source>
        <dbReference type="EMBL" id="ACO69225.1"/>
    </source>
</evidence>
<comment type="similarity">
    <text evidence="1">Belongs to the small Tim family.</text>
</comment>
<dbReference type="eggNOG" id="KOG3489">
    <property type="taxonomic scope" value="Eukaryota"/>
</dbReference>
<keyword evidence="1" id="KW-0999">Mitochondrion inner membrane</keyword>
<organism evidence="3 4">
    <name type="scientific">Micromonas commoda (strain RCC299 / NOUM17 / CCMP2709)</name>
    <name type="common">Picoplanktonic green alga</name>
    <dbReference type="NCBI Taxonomy" id="296587"/>
    <lineage>
        <taxon>Eukaryota</taxon>
        <taxon>Viridiplantae</taxon>
        <taxon>Chlorophyta</taxon>
        <taxon>Mamiellophyceae</taxon>
        <taxon>Mamiellales</taxon>
        <taxon>Mamiellaceae</taxon>
        <taxon>Micromonas</taxon>
    </lineage>
</organism>
<keyword evidence="1" id="KW-0653">Protein transport</keyword>
<sequence length="79" mass="8709">MAPQQSIDPQMAAFLEEEKRKAMFNEVVAKLADVCFDKCVSKPGASLDRYESACLSQCALRYLETGQLIMSRISGGSMN</sequence>
<proteinExistence type="inferred from homology"/>
<dbReference type="OMA" id="VCFDKCV"/>
<dbReference type="Pfam" id="PF02953">
    <property type="entry name" value="zf-Tim10_DDP"/>
    <property type="match status" value="1"/>
</dbReference>
<dbReference type="InParanoid" id="C1FGA8"/>
<comment type="domain">
    <text evidence="1">The twin CX3C motif contains 4 conserved Cys residues that form 2 disulfide bonds in the mitochondrial intermembrane space.</text>
</comment>
<dbReference type="GO" id="GO:0005743">
    <property type="term" value="C:mitochondrial inner membrane"/>
    <property type="evidence" value="ECO:0007669"/>
    <property type="project" value="UniProtKB-SubCell"/>
</dbReference>
<comment type="function">
    <text evidence="1">Mitochondrial intermembrane chaperone that participates in the import and insertion of some multi-pass transmembrane proteins into the mitochondrial inner membrane. Also required for the transfer of beta-barrel precursors from the TOM complex to the sorting and assembly machinery (SAM complex) of the outer membrane. Acts as a chaperone-like protein that protects the hydrophobic precursors from aggregation and guide them through the mitochondrial intermembrane space.</text>
</comment>
<keyword evidence="4" id="KW-1185">Reference proteome</keyword>
<keyword evidence="1" id="KW-0813">Transport</keyword>
<dbReference type="RefSeq" id="XP_002507967.1">
    <property type="nucleotide sequence ID" value="XM_002507921.1"/>
</dbReference>
<dbReference type="STRING" id="296587.C1FGA8"/>
<dbReference type="GeneID" id="8245889"/>
<dbReference type="InterPro" id="IPR004217">
    <property type="entry name" value="Tim10-like"/>
</dbReference>